<evidence type="ECO:0000313" key="2">
    <source>
        <dbReference type="Proteomes" id="UP001187192"/>
    </source>
</evidence>
<dbReference type="Gramene" id="FCD_00014375-RA">
    <property type="protein sequence ID" value="FCD_00014375-RA:cds"/>
    <property type="gene ID" value="FCD_00014375"/>
</dbReference>
<keyword evidence="2" id="KW-1185">Reference proteome</keyword>
<dbReference type="PANTHER" id="PTHR34052:SF1">
    <property type="entry name" value="OS06G0216700 PROTEIN"/>
    <property type="match status" value="1"/>
</dbReference>
<dbReference type="AlphaFoldDB" id="A0AA87ZIA4"/>
<dbReference type="SUPFAM" id="SSF49503">
    <property type="entry name" value="Cupredoxins"/>
    <property type="match status" value="1"/>
</dbReference>
<comment type="caution">
    <text evidence="1">The sequence shown here is derived from an EMBL/GenBank/DDBJ whole genome shotgun (WGS) entry which is preliminary data.</text>
</comment>
<sequence length="122" mass="13979">MGSIFAVCHSTADCFHLRGKLRRGEHPCSTQEDHFFKYDPPSKGANPHSVYVLPDIWSFKNCDLRRARKVANGTQGGGRYGYEFKLKIRKTHYFACGESNGIHCNLGLMKFSVFPIPRVWRK</sequence>
<dbReference type="Proteomes" id="UP001187192">
    <property type="component" value="Unassembled WGS sequence"/>
</dbReference>
<evidence type="ECO:0000313" key="1">
    <source>
        <dbReference type="EMBL" id="GMN37559.1"/>
    </source>
</evidence>
<dbReference type="PANTHER" id="PTHR34052">
    <property type="entry name" value="GLYCINE-RICH PROTEIN-LIKE"/>
    <property type="match status" value="1"/>
</dbReference>
<dbReference type="InterPro" id="IPR008972">
    <property type="entry name" value="Cupredoxin"/>
</dbReference>
<organism evidence="1 2">
    <name type="scientific">Ficus carica</name>
    <name type="common">Common fig</name>
    <dbReference type="NCBI Taxonomy" id="3494"/>
    <lineage>
        <taxon>Eukaryota</taxon>
        <taxon>Viridiplantae</taxon>
        <taxon>Streptophyta</taxon>
        <taxon>Embryophyta</taxon>
        <taxon>Tracheophyta</taxon>
        <taxon>Spermatophyta</taxon>
        <taxon>Magnoliopsida</taxon>
        <taxon>eudicotyledons</taxon>
        <taxon>Gunneridae</taxon>
        <taxon>Pentapetalae</taxon>
        <taxon>rosids</taxon>
        <taxon>fabids</taxon>
        <taxon>Rosales</taxon>
        <taxon>Moraceae</taxon>
        <taxon>Ficeae</taxon>
        <taxon>Ficus</taxon>
    </lineage>
</organism>
<proteinExistence type="predicted"/>
<accession>A0AA87ZIA4</accession>
<reference evidence="1" key="1">
    <citation type="submission" date="2023-07" db="EMBL/GenBank/DDBJ databases">
        <title>draft genome sequence of fig (Ficus carica).</title>
        <authorList>
            <person name="Takahashi T."/>
            <person name="Nishimura K."/>
        </authorList>
    </citation>
    <scope>NUCLEOTIDE SEQUENCE</scope>
</reference>
<name>A0AA87ZIA4_FICCA</name>
<dbReference type="EMBL" id="BTGU01000007">
    <property type="protein sequence ID" value="GMN37559.1"/>
    <property type="molecule type" value="Genomic_DNA"/>
</dbReference>
<gene>
    <name evidence="1" type="ORF">TIFTF001_006919</name>
</gene>
<evidence type="ECO:0008006" key="3">
    <source>
        <dbReference type="Google" id="ProtNLM"/>
    </source>
</evidence>
<dbReference type="Gene3D" id="2.60.40.420">
    <property type="entry name" value="Cupredoxins - blue copper proteins"/>
    <property type="match status" value="1"/>
</dbReference>
<protein>
    <recommendedName>
        <fullName evidence="3">Phytocyanin domain-containing protein</fullName>
    </recommendedName>
</protein>